<dbReference type="OrthoDB" id="2376847at2"/>
<organism evidence="2 3">
    <name type="scientific">Oceanobacillus polygoni</name>
    <dbReference type="NCBI Taxonomy" id="1235259"/>
    <lineage>
        <taxon>Bacteria</taxon>
        <taxon>Bacillati</taxon>
        <taxon>Bacillota</taxon>
        <taxon>Bacilli</taxon>
        <taxon>Bacillales</taxon>
        <taxon>Bacillaceae</taxon>
        <taxon>Oceanobacillus</taxon>
    </lineage>
</organism>
<evidence type="ECO:0000259" key="1">
    <source>
        <dbReference type="Pfam" id="PF07552"/>
    </source>
</evidence>
<dbReference type="AlphaFoldDB" id="A0A9X1CF37"/>
<keyword evidence="2" id="KW-0167">Capsid protein</keyword>
<sequence>MSTLKEWRALDHCDTNNQNNADVDQEAVQHDSIKQVSDEWIIIKNSEDVHVTSTDTQAAVSLQLGIQAAIAVVLSITIADSDRAKDVLQDFRQVSKTRQSNRQKTIIDCSKNVNVTTTDTAIAINIQLLIQILVAIIASLDVL</sequence>
<dbReference type="EMBL" id="JAGGMB010000002">
    <property type="protein sequence ID" value="MBP2076587.1"/>
    <property type="molecule type" value="Genomic_DNA"/>
</dbReference>
<reference evidence="2" key="1">
    <citation type="submission" date="2021-03" db="EMBL/GenBank/DDBJ databases">
        <title>Genomic Encyclopedia of Type Strains, Phase IV (KMG-IV): sequencing the most valuable type-strain genomes for metagenomic binning, comparative biology and taxonomic classification.</title>
        <authorList>
            <person name="Goeker M."/>
        </authorList>
    </citation>
    <scope>NUCLEOTIDE SEQUENCE</scope>
    <source>
        <strain evidence="2">DSM 107338</strain>
    </source>
</reference>
<feature type="domain" description="Spore coat protein X/V" evidence="1">
    <location>
        <begin position="22"/>
        <end position="78"/>
    </location>
</feature>
<dbReference type="Proteomes" id="UP001138793">
    <property type="component" value="Unassembled WGS sequence"/>
</dbReference>
<protein>
    <submittedName>
        <fullName evidence="2">Spore coat protein X</fullName>
    </submittedName>
</protein>
<proteinExistence type="predicted"/>
<evidence type="ECO:0000313" key="2">
    <source>
        <dbReference type="EMBL" id="MBP2076587.1"/>
    </source>
</evidence>
<dbReference type="GO" id="GO:0030435">
    <property type="term" value="P:sporulation resulting in formation of a cellular spore"/>
    <property type="evidence" value="ECO:0007669"/>
    <property type="project" value="InterPro"/>
</dbReference>
<dbReference type="Pfam" id="PF07552">
    <property type="entry name" value="Coat_X"/>
    <property type="match status" value="2"/>
</dbReference>
<accession>A0A9X1CF37</accession>
<comment type="caution">
    <text evidence="2">The sequence shown here is derived from an EMBL/GenBank/DDBJ whole genome shotgun (WGS) entry which is preliminary data.</text>
</comment>
<gene>
    <name evidence="2" type="ORF">J2Z64_000799</name>
</gene>
<keyword evidence="2" id="KW-0946">Virion</keyword>
<dbReference type="RefSeq" id="WP_149474589.1">
    <property type="nucleotide sequence ID" value="NZ_JAGGMB010000002.1"/>
</dbReference>
<feature type="domain" description="Spore coat protein X/V" evidence="1">
    <location>
        <begin position="86"/>
        <end position="142"/>
    </location>
</feature>
<dbReference type="GO" id="GO:0031160">
    <property type="term" value="C:spore wall"/>
    <property type="evidence" value="ECO:0007669"/>
    <property type="project" value="InterPro"/>
</dbReference>
<keyword evidence="3" id="KW-1185">Reference proteome</keyword>
<name>A0A9X1CF37_9BACI</name>
<dbReference type="InterPro" id="IPR011428">
    <property type="entry name" value="Spore_coat_X/V"/>
</dbReference>
<evidence type="ECO:0000313" key="3">
    <source>
        <dbReference type="Proteomes" id="UP001138793"/>
    </source>
</evidence>